<feature type="compositionally biased region" description="Basic and acidic residues" evidence="1">
    <location>
        <begin position="122"/>
        <end position="135"/>
    </location>
</feature>
<accession>A0AAD3YB64</accession>
<dbReference type="Proteomes" id="UP001222932">
    <property type="component" value="Unassembled WGS sequence"/>
</dbReference>
<feature type="compositionally biased region" description="Basic and acidic residues" evidence="1">
    <location>
        <begin position="24"/>
        <end position="34"/>
    </location>
</feature>
<dbReference type="Pfam" id="PF10252">
    <property type="entry name" value="PP28"/>
    <property type="match status" value="1"/>
</dbReference>
<proteinExistence type="predicted"/>
<gene>
    <name evidence="3" type="ORF">CspeluHIS016_0204900</name>
</gene>
<feature type="compositionally biased region" description="Basic and acidic residues" evidence="1">
    <location>
        <begin position="83"/>
        <end position="104"/>
    </location>
</feature>
<evidence type="ECO:0000313" key="3">
    <source>
        <dbReference type="EMBL" id="GMK55434.1"/>
    </source>
</evidence>
<feature type="compositionally biased region" description="Basic and acidic residues" evidence="1">
    <location>
        <begin position="151"/>
        <end position="164"/>
    </location>
</feature>
<dbReference type="EMBL" id="BTCM01000002">
    <property type="protein sequence ID" value="GMK55434.1"/>
    <property type="molecule type" value="Genomic_DNA"/>
</dbReference>
<reference evidence="3" key="2">
    <citation type="submission" date="2023-06" db="EMBL/GenBank/DDBJ databases">
        <authorList>
            <person name="Kobayashi Y."/>
            <person name="Kayamori A."/>
            <person name="Aoki K."/>
            <person name="Shiwa Y."/>
            <person name="Fujita N."/>
            <person name="Sugita T."/>
            <person name="Iwasaki W."/>
            <person name="Tanaka N."/>
            <person name="Takashima M."/>
        </authorList>
    </citation>
    <scope>NUCLEOTIDE SEQUENCE</scope>
    <source>
        <strain evidence="3">HIS016</strain>
    </source>
</reference>
<protein>
    <recommendedName>
        <fullName evidence="2">Casein kinase substrate phosphoprotein PP28 domain-containing protein</fullName>
    </recommendedName>
</protein>
<feature type="domain" description="Casein kinase substrate phosphoprotein PP28" evidence="2">
    <location>
        <begin position="118"/>
        <end position="175"/>
    </location>
</feature>
<dbReference type="InterPro" id="IPR019380">
    <property type="entry name" value="Casein_kinase_sb_PP28"/>
</dbReference>
<organism evidence="3 4">
    <name type="scientific">Cutaneotrichosporon spelunceum</name>
    <dbReference type="NCBI Taxonomy" id="1672016"/>
    <lineage>
        <taxon>Eukaryota</taxon>
        <taxon>Fungi</taxon>
        <taxon>Dikarya</taxon>
        <taxon>Basidiomycota</taxon>
        <taxon>Agaricomycotina</taxon>
        <taxon>Tremellomycetes</taxon>
        <taxon>Trichosporonales</taxon>
        <taxon>Trichosporonaceae</taxon>
        <taxon>Cutaneotrichosporon</taxon>
    </lineage>
</organism>
<feature type="compositionally biased region" description="Acidic residues" evidence="1">
    <location>
        <begin position="40"/>
        <end position="54"/>
    </location>
</feature>
<keyword evidence="4" id="KW-1185">Reference proteome</keyword>
<feature type="region of interest" description="Disordered" evidence="1">
    <location>
        <begin position="1"/>
        <end position="191"/>
    </location>
</feature>
<reference evidence="3" key="1">
    <citation type="journal article" date="2023" name="BMC Genomics">
        <title>Chromosome-level genome assemblies of Cutaneotrichosporon spp. (Trichosporonales, Basidiomycota) reveal imbalanced evolution between nucleotide sequences and chromosome synteny.</title>
        <authorList>
            <person name="Kobayashi Y."/>
            <person name="Kayamori A."/>
            <person name="Aoki K."/>
            <person name="Shiwa Y."/>
            <person name="Matsutani M."/>
            <person name="Fujita N."/>
            <person name="Sugita T."/>
            <person name="Iwasaki W."/>
            <person name="Tanaka N."/>
            <person name="Takashima M."/>
        </authorList>
    </citation>
    <scope>NUCLEOTIDE SEQUENCE</scope>
    <source>
        <strain evidence="3">HIS016</strain>
    </source>
</reference>
<dbReference type="PANTHER" id="PTHR22055">
    <property type="entry name" value="28 KDA HEAT- AND ACID-STABLE PHOSPHOPROTEIN PDGF-ASSOCIATED PROTEIN"/>
    <property type="match status" value="1"/>
</dbReference>
<evidence type="ECO:0000259" key="2">
    <source>
        <dbReference type="Pfam" id="PF10252"/>
    </source>
</evidence>
<name>A0AAD3YB64_9TREE</name>
<evidence type="ECO:0000313" key="4">
    <source>
        <dbReference type="Proteomes" id="UP001222932"/>
    </source>
</evidence>
<comment type="caution">
    <text evidence="3">The sequence shown here is derived from an EMBL/GenBank/DDBJ whole genome shotgun (WGS) entry which is preliminary data.</text>
</comment>
<dbReference type="InterPro" id="IPR039876">
    <property type="entry name" value="HAP28"/>
</dbReference>
<feature type="compositionally biased region" description="Polar residues" evidence="1">
    <location>
        <begin position="138"/>
        <end position="149"/>
    </location>
</feature>
<dbReference type="AlphaFoldDB" id="A0AAD3YB64"/>
<feature type="compositionally biased region" description="Basic and acidic residues" evidence="1">
    <location>
        <begin position="171"/>
        <end position="185"/>
    </location>
</feature>
<evidence type="ECO:0000256" key="1">
    <source>
        <dbReference type="SAM" id="MobiDB-lite"/>
    </source>
</evidence>
<feature type="compositionally biased region" description="Basic residues" evidence="1">
    <location>
        <begin position="10"/>
        <end position="23"/>
    </location>
</feature>
<sequence>MGRGGASSRGRGKFKPSRGGGRHFSRDIEDRMRGNMDNINSEDSESESESEDDEVEHKLAPEMAALNLKLGNTVAVEESEDEGLTRAERKAKLKKAAKEAKHESEDEGEDELVNPWPAAKVEPSRREREAAEKKRFQQRQAAGKTQQAKSDLARLQEIRKRREAAAAQRAAEQEEAAREAADKQARLVAKK</sequence>